<evidence type="ECO:0000259" key="6">
    <source>
        <dbReference type="Pfam" id="PF06429"/>
    </source>
</evidence>
<dbReference type="GO" id="GO:0009425">
    <property type="term" value="C:bacterial-type flagellum basal body"/>
    <property type="evidence" value="ECO:0007669"/>
    <property type="project" value="UniProtKB-SubCell"/>
</dbReference>
<keyword evidence="7" id="KW-0969">Cilium</keyword>
<feature type="domain" description="Flagellar basal-body/hook protein C-terminal" evidence="6">
    <location>
        <begin position="548"/>
        <end position="590"/>
    </location>
</feature>
<keyword evidence="7" id="KW-0282">Flagellum</keyword>
<keyword evidence="7" id="KW-0966">Cell projection</keyword>
<dbReference type="NCBIfam" id="TIGR03506">
    <property type="entry name" value="FlgEFG_subfam"/>
    <property type="match status" value="2"/>
</dbReference>
<dbReference type="Gene3D" id="2.60.98.20">
    <property type="entry name" value="Flagellar hook protein FlgE"/>
    <property type="match status" value="1"/>
</dbReference>
<dbReference type="InterPro" id="IPR020013">
    <property type="entry name" value="Flagellar_FlgE/F/G"/>
</dbReference>
<dbReference type="GO" id="GO:0071978">
    <property type="term" value="P:bacterial-type flagellum-dependent swarming motility"/>
    <property type="evidence" value="ECO:0007669"/>
    <property type="project" value="TreeGrafter"/>
</dbReference>
<dbReference type="PANTHER" id="PTHR30435:SF1">
    <property type="entry name" value="FLAGELLAR HOOK PROTEIN FLGE"/>
    <property type="match status" value="1"/>
</dbReference>
<organism evidence="7 8">
    <name type="scientific">Nguyenibacter vanlangensis</name>
    <dbReference type="NCBI Taxonomy" id="1216886"/>
    <lineage>
        <taxon>Bacteria</taxon>
        <taxon>Pseudomonadati</taxon>
        <taxon>Pseudomonadota</taxon>
        <taxon>Alphaproteobacteria</taxon>
        <taxon>Acetobacterales</taxon>
        <taxon>Acetobacteraceae</taxon>
        <taxon>Nguyenibacter</taxon>
    </lineage>
</organism>
<accession>A0A7Y7M5H0</accession>
<dbReference type="GO" id="GO:0009424">
    <property type="term" value="C:bacterial-type flagellum hook"/>
    <property type="evidence" value="ECO:0007669"/>
    <property type="project" value="InterPro"/>
</dbReference>
<dbReference type="InterPro" id="IPR001444">
    <property type="entry name" value="Flag_bb_rod_N"/>
</dbReference>
<feature type="domain" description="Flagellar basal body rod protein N-terminal" evidence="5">
    <location>
        <begin position="7"/>
        <end position="37"/>
    </location>
</feature>
<evidence type="ECO:0000256" key="1">
    <source>
        <dbReference type="ARBA" id="ARBA00004117"/>
    </source>
</evidence>
<protein>
    <recommendedName>
        <fullName evidence="4">Flagellar hook protein FlgE</fullName>
    </recommendedName>
</protein>
<dbReference type="Pfam" id="PF00460">
    <property type="entry name" value="Flg_bb_rod"/>
    <property type="match status" value="1"/>
</dbReference>
<dbReference type="InterPro" id="IPR037925">
    <property type="entry name" value="FlgE/F/G-like"/>
</dbReference>
<dbReference type="Pfam" id="PF06429">
    <property type="entry name" value="Flg_bbr_C"/>
    <property type="match status" value="1"/>
</dbReference>
<dbReference type="RefSeq" id="WP_176638661.1">
    <property type="nucleotide sequence ID" value="NZ_JABXXP010000007.1"/>
</dbReference>
<sequence>MSVFNALSTAVSGINAQSTAFTNLSNNIANSQTVGYKADSTAFQDFVAGSLNGNAASEDVSDSVAAVTVQHVDQQGTSSTSTDSLASSISGNGLFVVSKETGTATSGTTQFESQNYYTRNGEIYENNSGYLVNTSGYYLDGYMVNDSTGALETNLSQLNVNNVAFRPTQTTTLTLNATVGTLPSSTAPTTGYTPQTYTATPVTTYDADANAHQVGLTWTQSATNPYVWTVSAYDAGGNGAIAANAATVTFGTNGDLKSISYPSSGGATTTVSASGAAASIPIAATYNGVTQNMTLNLGTIGGTSGTTMAASTGTASTSGIHALTTDPATGGLMMAASPTTLGTTTGSNQSYTTAPFYDSASGSYVSAVWTQAPVTSNAATGASSSSTTWNLKFVDPYTGAASDTYQVAFDPATGAASSVTDTTTNTSGLSLSNLNVTVGGATPQSYTANLGGTQLSTSTTLATDSSALTSDSVASGTYEGIAIQSDGSVMAEFDNGDTQLVGKIALADFANVNGLNAVDGQAYTATASSGTANIGTVGQNGTGTLSVGYVESSTTDLTSDLSSLIVAQEAYSANAKVVTTADDLLQSTIAMKQG</sequence>
<evidence type="ECO:0000313" key="8">
    <source>
        <dbReference type="Proteomes" id="UP000534870"/>
    </source>
</evidence>
<dbReference type="EMBL" id="JABXXP010000007">
    <property type="protein sequence ID" value="NVN09864.1"/>
    <property type="molecule type" value="Genomic_DNA"/>
</dbReference>
<reference evidence="7 8" key="1">
    <citation type="submission" date="2020-06" db="EMBL/GenBank/DDBJ databases">
        <title>Description of novel acetic acid bacteria.</title>
        <authorList>
            <person name="Sombolestani A."/>
        </authorList>
    </citation>
    <scope>NUCLEOTIDE SEQUENCE [LARGE SCALE GENOMIC DNA]</scope>
    <source>
        <strain evidence="7 8">LMG 31431</strain>
    </source>
</reference>
<evidence type="ECO:0000256" key="2">
    <source>
        <dbReference type="ARBA" id="ARBA00009677"/>
    </source>
</evidence>
<proteinExistence type="inferred from homology"/>
<dbReference type="InterPro" id="IPR037058">
    <property type="entry name" value="Falgellar_hook_FlgE_sf"/>
</dbReference>
<dbReference type="InterPro" id="IPR010930">
    <property type="entry name" value="Flg_bb/hook_C_dom"/>
</dbReference>
<dbReference type="GO" id="GO:0044780">
    <property type="term" value="P:bacterial-type flagellum assembly"/>
    <property type="evidence" value="ECO:0007669"/>
    <property type="project" value="InterPro"/>
</dbReference>
<dbReference type="GO" id="GO:0005829">
    <property type="term" value="C:cytosol"/>
    <property type="evidence" value="ECO:0007669"/>
    <property type="project" value="TreeGrafter"/>
</dbReference>
<comment type="similarity">
    <text evidence="2 4">Belongs to the flagella basal body rod proteins family.</text>
</comment>
<comment type="caution">
    <text evidence="7">The sequence shown here is derived from an EMBL/GenBank/DDBJ whole genome shotgun (WGS) entry which is preliminary data.</text>
</comment>
<dbReference type="PANTHER" id="PTHR30435">
    <property type="entry name" value="FLAGELLAR PROTEIN"/>
    <property type="match status" value="1"/>
</dbReference>
<comment type="function">
    <text evidence="4">A flexible structure which links the flagellar filament to the drive apparatus in the basal body.</text>
</comment>
<comment type="subcellular location">
    <subcellularLocation>
        <location evidence="1 4">Bacterial flagellum basal body</location>
    </subcellularLocation>
</comment>
<evidence type="ECO:0000256" key="4">
    <source>
        <dbReference type="RuleBase" id="RU362116"/>
    </source>
</evidence>
<evidence type="ECO:0000313" key="7">
    <source>
        <dbReference type="EMBL" id="NVN09864.1"/>
    </source>
</evidence>
<gene>
    <name evidence="7" type="ORF">HUK84_01650</name>
</gene>
<name>A0A7Y7M5H0_9PROT</name>
<evidence type="ECO:0000259" key="5">
    <source>
        <dbReference type="Pfam" id="PF00460"/>
    </source>
</evidence>
<dbReference type="SUPFAM" id="SSF117143">
    <property type="entry name" value="Flagellar hook protein flgE"/>
    <property type="match status" value="2"/>
</dbReference>
<dbReference type="InterPro" id="IPR002371">
    <property type="entry name" value="FlgK"/>
</dbReference>
<keyword evidence="3 4" id="KW-0975">Bacterial flagellum</keyword>
<dbReference type="AlphaFoldDB" id="A0A7Y7M5H0"/>
<dbReference type="GO" id="GO:0005198">
    <property type="term" value="F:structural molecule activity"/>
    <property type="evidence" value="ECO:0007669"/>
    <property type="project" value="InterPro"/>
</dbReference>
<evidence type="ECO:0000256" key="3">
    <source>
        <dbReference type="ARBA" id="ARBA00023143"/>
    </source>
</evidence>
<dbReference type="PRINTS" id="PR01005">
    <property type="entry name" value="FLGHOOKAP1"/>
</dbReference>
<dbReference type="Proteomes" id="UP000534870">
    <property type="component" value="Unassembled WGS sequence"/>
</dbReference>